<name>A0A0K2UJE1_LEPSM</name>
<dbReference type="AlphaFoldDB" id="A0A0K2UJE1"/>
<organism evidence="1">
    <name type="scientific">Lepeophtheirus salmonis</name>
    <name type="common">Salmon louse</name>
    <name type="synonym">Caligus salmonis</name>
    <dbReference type="NCBI Taxonomy" id="72036"/>
    <lineage>
        <taxon>Eukaryota</taxon>
        <taxon>Metazoa</taxon>
        <taxon>Ecdysozoa</taxon>
        <taxon>Arthropoda</taxon>
        <taxon>Crustacea</taxon>
        <taxon>Multicrustacea</taxon>
        <taxon>Hexanauplia</taxon>
        <taxon>Copepoda</taxon>
        <taxon>Siphonostomatoida</taxon>
        <taxon>Caligidae</taxon>
        <taxon>Lepeophtheirus</taxon>
    </lineage>
</organism>
<accession>A0A0K2UJE1</accession>
<protein>
    <submittedName>
        <fullName evidence="1">Uncharacterized protein</fullName>
    </submittedName>
</protein>
<sequence>LQFIKLMRPGFLHYHVLFLHSENRLNQKKYPGYFMLVLKKYPGLFG</sequence>
<proteinExistence type="predicted"/>
<feature type="non-terminal residue" evidence="1">
    <location>
        <position position="1"/>
    </location>
</feature>
<evidence type="ECO:0000313" key="1">
    <source>
        <dbReference type="EMBL" id="CDW38062.1"/>
    </source>
</evidence>
<reference evidence="1" key="1">
    <citation type="submission" date="2014-05" db="EMBL/GenBank/DDBJ databases">
        <authorList>
            <person name="Chronopoulou M."/>
        </authorList>
    </citation>
    <scope>NUCLEOTIDE SEQUENCE</scope>
    <source>
        <tissue evidence="1">Whole organism</tissue>
    </source>
</reference>
<dbReference type="EMBL" id="HACA01020701">
    <property type="protein sequence ID" value="CDW38062.1"/>
    <property type="molecule type" value="Transcribed_RNA"/>
</dbReference>